<evidence type="ECO:0000313" key="5">
    <source>
        <dbReference type="EMBL" id="PIK41602.1"/>
    </source>
</evidence>
<dbReference type="InterPro" id="IPR042627">
    <property type="entry name" value="FBXW2"/>
</dbReference>
<dbReference type="PRINTS" id="PR00320">
    <property type="entry name" value="GPROTEINBRPT"/>
</dbReference>
<sequence>MFFILESCCGHFHKNGQCGDAGMDKSQFEVWSSGVTRTFQSSLSNQQKCSLLDQIIANCGADQLSHLSTHLEGLLKRDFLKLLPPELGNYLLSWLDPETLGRSCMVSKHWNKMISECDEVWEKNCRIIGYNSTEEAEDLASSNGVRWKSVYKTVLNQLEKLKDSSAFDSKTLQGHTARVYALNYFNGKIASGSDDLTVRLWDVDSGQCLRILNTHTCADVKFDDRKVVTASFDNTVACWDWETGNRMQHFVGHTGAVFCVDYCDALQLLISGSADMSVCMWDLEKGTLQHRLTGHTEWVIQVLIGWCTVDSDLFQSGDCIIFSMDKVEIRLWSLSDDRSCNLTKILSYPSEERKGQTFLPRLQFNDRLIACASDIGVLLWSFHSFKLLRRISIPDCSNVFLLGSGSIFTLLLDANSLHILDSHSQTIVSSWKLPLCRKSKRGSNFIAGDVRWLNGINGQNEKGLVFAASTPDHSLHMVRWRTQNR</sequence>
<dbReference type="SUPFAM" id="SSF81383">
    <property type="entry name" value="F-box domain"/>
    <property type="match status" value="1"/>
</dbReference>
<dbReference type="InterPro" id="IPR001810">
    <property type="entry name" value="F-box_dom"/>
</dbReference>
<dbReference type="AlphaFoldDB" id="A0A2G8K0T0"/>
<dbReference type="PANTHER" id="PTHR44436">
    <property type="entry name" value="F-BOX/WD REPEAT-CONTAINING PROTEIN 2"/>
    <property type="match status" value="1"/>
</dbReference>
<gene>
    <name evidence="5" type="ORF">BSL78_21537</name>
</gene>
<dbReference type="PROSITE" id="PS50082">
    <property type="entry name" value="WD_REPEATS_2"/>
    <property type="match status" value="2"/>
</dbReference>
<dbReference type="InterPro" id="IPR015943">
    <property type="entry name" value="WD40/YVTN_repeat-like_dom_sf"/>
</dbReference>
<dbReference type="Pfam" id="PF00400">
    <property type="entry name" value="WD40"/>
    <property type="match status" value="3"/>
</dbReference>
<dbReference type="Pfam" id="PF12937">
    <property type="entry name" value="F-box-like"/>
    <property type="match status" value="1"/>
</dbReference>
<dbReference type="PROSITE" id="PS50294">
    <property type="entry name" value="WD_REPEATS_REGION"/>
    <property type="match status" value="2"/>
</dbReference>
<proteinExistence type="predicted"/>
<organism evidence="5 6">
    <name type="scientific">Stichopus japonicus</name>
    <name type="common">Sea cucumber</name>
    <dbReference type="NCBI Taxonomy" id="307972"/>
    <lineage>
        <taxon>Eukaryota</taxon>
        <taxon>Metazoa</taxon>
        <taxon>Echinodermata</taxon>
        <taxon>Eleutherozoa</taxon>
        <taxon>Echinozoa</taxon>
        <taxon>Holothuroidea</taxon>
        <taxon>Aspidochirotacea</taxon>
        <taxon>Aspidochirotida</taxon>
        <taxon>Stichopodidae</taxon>
        <taxon>Apostichopus</taxon>
    </lineage>
</organism>
<dbReference type="InterPro" id="IPR036322">
    <property type="entry name" value="WD40_repeat_dom_sf"/>
</dbReference>
<dbReference type="InterPro" id="IPR019775">
    <property type="entry name" value="WD40_repeat_CS"/>
</dbReference>
<dbReference type="CDD" id="cd22131">
    <property type="entry name" value="F-box_FBXW2"/>
    <property type="match status" value="1"/>
</dbReference>
<keyword evidence="2" id="KW-0677">Repeat</keyword>
<dbReference type="InterPro" id="IPR001680">
    <property type="entry name" value="WD40_rpt"/>
</dbReference>
<keyword evidence="6" id="KW-1185">Reference proteome</keyword>
<feature type="domain" description="F-box" evidence="4">
    <location>
        <begin position="77"/>
        <end position="124"/>
    </location>
</feature>
<dbReference type="Gene3D" id="2.130.10.10">
    <property type="entry name" value="YVTN repeat-like/Quinoprotein amine dehydrogenase"/>
    <property type="match status" value="1"/>
</dbReference>
<name>A0A2G8K0T0_STIJA</name>
<evidence type="ECO:0000256" key="3">
    <source>
        <dbReference type="PROSITE-ProRule" id="PRU00221"/>
    </source>
</evidence>
<dbReference type="SUPFAM" id="SSF50978">
    <property type="entry name" value="WD40 repeat-like"/>
    <property type="match status" value="1"/>
</dbReference>
<evidence type="ECO:0000256" key="1">
    <source>
        <dbReference type="ARBA" id="ARBA00022574"/>
    </source>
</evidence>
<dbReference type="PROSITE" id="PS50181">
    <property type="entry name" value="FBOX"/>
    <property type="match status" value="1"/>
</dbReference>
<dbReference type="Proteomes" id="UP000230750">
    <property type="component" value="Unassembled WGS sequence"/>
</dbReference>
<feature type="repeat" description="WD" evidence="3">
    <location>
        <begin position="250"/>
        <end position="291"/>
    </location>
</feature>
<dbReference type="PROSITE" id="PS00678">
    <property type="entry name" value="WD_REPEATS_1"/>
    <property type="match status" value="2"/>
</dbReference>
<dbReference type="SMART" id="SM00256">
    <property type="entry name" value="FBOX"/>
    <property type="match status" value="1"/>
</dbReference>
<keyword evidence="1 3" id="KW-0853">WD repeat</keyword>
<evidence type="ECO:0000259" key="4">
    <source>
        <dbReference type="PROSITE" id="PS50181"/>
    </source>
</evidence>
<accession>A0A2G8K0T0</accession>
<evidence type="ECO:0000256" key="2">
    <source>
        <dbReference type="ARBA" id="ARBA00022737"/>
    </source>
</evidence>
<dbReference type="Gene3D" id="1.20.1280.50">
    <property type="match status" value="1"/>
</dbReference>
<dbReference type="PANTHER" id="PTHR44436:SF1">
    <property type="entry name" value="F-BOX_WD REPEAT-CONTAINING PROTEIN 2"/>
    <property type="match status" value="1"/>
</dbReference>
<feature type="repeat" description="WD" evidence="3">
    <location>
        <begin position="172"/>
        <end position="211"/>
    </location>
</feature>
<reference evidence="5 6" key="1">
    <citation type="journal article" date="2017" name="PLoS Biol.">
        <title>The sea cucumber genome provides insights into morphological evolution and visceral regeneration.</title>
        <authorList>
            <person name="Zhang X."/>
            <person name="Sun L."/>
            <person name="Yuan J."/>
            <person name="Sun Y."/>
            <person name="Gao Y."/>
            <person name="Zhang L."/>
            <person name="Li S."/>
            <person name="Dai H."/>
            <person name="Hamel J.F."/>
            <person name="Liu C."/>
            <person name="Yu Y."/>
            <person name="Liu S."/>
            <person name="Lin W."/>
            <person name="Guo K."/>
            <person name="Jin S."/>
            <person name="Xu P."/>
            <person name="Storey K.B."/>
            <person name="Huan P."/>
            <person name="Zhang T."/>
            <person name="Zhou Y."/>
            <person name="Zhang J."/>
            <person name="Lin C."/>
            <person name="Li X."/>
            <person name="Xing L."/>
            <person name="Huo D."/>
            <person name="Sun M."/>
            <person name="Wang L."/>
            <person name="Mercier A."/>
            <person name="Li F."/>
            <person name="Yang H."/>
            <person name="Xiang J."/>
        </authorList>
    </citation>
    <scope>NUCLEOTIDE SEQUENCE [LARGE SCALE GENOMIC DNA]</scope>
    <source>
        <strain evidence="5">Shaxun</strain>
        <tissue evidence="5">Muscle</tissue>
    </source>
</reference>
<dbReference type="OrthoDB" id="538223at2759"/>
<dbReference type="InterPro" id="IPR020472">
    <property type="entry name" value="WD40_PAC1"/>
</dbReference>
<evidence type="ECO:0000313" key="6">
    <source>
        <dbReference type="Proteomes" id="UP000230750"/>
    </source>
</evidence>
<dbReference type="STRING" id="307972.A0A2G8K0T0"/>
<dbReference type="InterPro" id="IPR036047">
    <property type="entry name" value="F-box-like_dom_sf"/>
</dbReference>
<protein>
    <submittedName>
        <fullName evidence="5">Putative F-box/WD repeat-containing protein 2</fullName>
    </submittedName>
</protein>
<dbReference type="SMART" id="SM00320">
    <property type="entry name" value="WD40"/>
    <property type="match status" value="3"/>
</dbReference>
<comment type="caution">
    <text evidence="5">The sequence shown here is derived from an EMBL/GenBank/DDBJ whole genome shotgun (WGS) entry which is preliminary data.</text>
</comment>
<dbReference type="EMBL" id="MRZV01001004">
    <property type="protein sequence ID" value="PIK41602.1"/>
    <property type="molecule type" value="Genomic_DNA"/>
</dbReference>